<dbReference type="EMBL" id="JAZDQT010000002">
    <property type="protein sequence ID" value="MEE1946153.1"/>
    <property type="molecule type" value="Genomic_DNA"/>
</dbReference>
<gene>
    <name evidence="1" type="ORF">VRU48_13605</name>
</gene>
<comment type="caution">
    <text evidence="1">The sequence shown here is derived from an EMBL/GenBank/DDBJ whole genome shotgun (WGS) entry which is preliminary data.</text>
</comment>
<keyword evidence="2" id="KW-1185">Reference proteome</keyword>
<protein>
    <submittedName>
        <fullName evidence="1">Uncharacterized protein</fullName>
    </submittedName>
</protein>
<accession>A0ABU7I9K1</accession>
<evidence type="ECO:0000313" key="2">
    <source>
        <dbReference type="Proteomes" id="UP001336835"/>
    </source>
</evidence>
<reference evidence="1 2" key="1">
    <citation type="submission" date="2024-01" db="EMBL/GenBank/DDBJ databases">
        <title>Pedobacter sp. nov., isolated from fresh soil.</title>
        <authorList>
            <person name="Le N.T.T."/>
        </authorList>
    </citation>
    <scope>NUCLEOTIDE SEQUENCE [LARGE SCALE GENOMIC DNA]</scope>
    <source>
        <strain evidence="1 2">KR3-3</strain>
    </source>
</reference>
<dbReference type="RefSeq" id="WP_330108466.1">
    <property type="nucleotide sequence ID" value="NZ_JAZDQT010000002.1"/>
</dbReference>
<proteinExistence type="predicted"/>
<organism evidence="1 2">
    <name type="scientific">Pedobacter albus</name>
    <dbReference type="NCBI Taxonomy" id="3113905"/>
    <lineage>
        <taxon>Bacteria</taxon>
        <taxon>Pseudomonadati</taxon>
        <taxon>Bacteroidota</taxon>
        <taxon>Sphingobacteriia</taxon>
        <taxon>Sphingobacteriales</taxon>
        <taxon>Sphingobacteriaceae</taxon>
        <taxon>Pedobacter</taxon>
    </lineage>
</organism>
<evidence type="ECO:0000313" key="1">
    <source>
        <dbReference type="EMBL" id="MEE1946153.1"/>
    </source>
</evidence>
<dbReference type="Proteomes" id="UP001336835">
    <property type="component" value="Unassembled WGS sequence"/>
</dbReference>
<sequence>MKTITIKGRFPEEGNRSLTLCVYCSNAELHPYDFKKVYRQNFTEVFSDLGDNSRYYIDLDGYVEGELKIEVSGEFKSPNLIKETMKDEGFSRGFTIRTN</sequence>
<name>A0ABU7I9K1_9SPHI</name>